<dbReference type="GO" id="GO:0003677">
    <property type="term" value="F:DNA binding"/>
    <property type="evidence" value="ECO:0007669"/>
    <property type="project" value="UniProtKB-KW"/>
</dbReference>
<dbReference type="InterPro" id="IPR036390">
    <property type="entry name" value="WH_DNA-bd_sf"/>
</dbReference>
<evidence type="ECO:0000256" key="4">
    <source>
        <dbReference type="ARBA" id="ARBA00023163"/>
    </source>
</evidence>
<evidence type="ECO:0000313" key="5">
    <source>
        <dbReference type="EMBL" id="MDT2401429.1"/>
    </source>
</evidence>
<proteinExistence type="inferred from homology"/>
<dbReference type="Pfam" id="PF03965">
    <property type="entry name" value="Penicillinase_R"/>
    <property type="match status" value="1"/>
</dbReference>
<dbReference type="GO" id="GO:0045892">
    <property type="term" value="P:negative regulation of DNA-templated transcription"/>
    <property type="evidence" value="ECO:0007669"/>
    <property type="project" value="InterPro"/>
</dbReference>
<evidence type="ECO:0000256" key="2">
    <source>
        <dbReference type="ARBA" id="ARBA00023015"/>
    </source>
</evidence>
<dbReference type="InterPro" id="IPR036388">
    <property type="entry name" value="WH-like_DNA-bd_sf"/>
</dbReference>
<dbReference type="Proteomes" id="UP001264335">
    <property type="component" value="Unassembled WGS sequence"/>
</dbReference>
<evidence type="ECO:0000313" key="7">
    <source>
        <dbReference type="Proteomes" id="UP001260773"/>
    </source>
</evidence>
<dbReference type="Gene3D" id="1.10.10.10">
    <property type="entry name" value="Winged helix-like DNA-binding domain superfamily/Winged helix DNA-binding domain"/>
    <property type="match status" value="1"/>
</dbReference>
<name>A0AAW8RN36_ENTAV</name>
<evidence type="ECO:0000313" key="8">
    <source>
        <dbReference type="Proteomes" id="UP001264335"/>
    </source>
</evidence>
<keyword evidence="3" id="KW-0238">DNA-binding</keyword>
<dbReference type="EMBL" id="JARPWY010000076">
    <property type="protein sequence ID" value="MDT2516320.1"/>
    <property type="molecule type" value="Genomic_DNA"/>
</dbReference>
<dbReference type="RefSeq" id="WP_311860793.1">
    <property type="nucleotide sequence ID" value="NZ_JARPWD010000006.1"/>
</dbReference>
<keyword evidence="4" id="KW-0804">Transcription</keyword>
<dbReference type="EMBL" id="JARPWH010000007">
    <property type="protein sequence ID" value="MDT2401429.1"/>
    <property type="molecule type" value="Genomic_DNA"/>
</dbReference>
<sequence>MSISYSQVSNSELEILKFIWKCEPVSTGTITNEMEKCNNWHPSTSKTLIKRLVDKKIIDYATLNSRRCYSSIISERDFINSELERILKGMTETGIIEVDNFLTRKKNGGTA</sequence>
<dbReference type="InterPro" id="IPR005650">
    <property type="entry name" value="BlaI_family"/>
</dbReference>
<dbReference type="Proteomes" id="UP001260773">
    <property type="component" value="Unassembled WGS sequence"/>
</dbReference>
<comment type="similarity">
    <text evidence="1">Belongs to the BlaI transcriptional regulatory family.</text>
</comment>
<comment type="caution">
    <text evidence="5">The sequence shown here is derived from an EMBL/GenBank/DDBJ whole genome shotgun (WGS) entry which is preliminary data.</text>
</comment>
<protein>
    <submittedName>
        <fullName evidence="5">BlaI/MecI/CopY family transcriptional regulator</fullName>
    </submittedName>
</protein>
<evidence type="ECO:0000256" key="3">
    <source>
        <dbReference type="ARBA" id="ARBA00023125"/>
    </source>
</evidence>
<dbReference type="AlphaFoldDB" id="A0AAW8RN36"/>
<dbReference type="PIRSF" id="PIRSF019455">
    <property type="entry name" value="CopR_AtkY"/>
    <property type="match status" value="1"/>
</dbReference>
<gene>
    <name evidence="5" type="ORF">P7D43_03530</name>
    <name evidence="6" type="ORF">P7D79_19020</name>
</gene>
<reference evidence="5 8" key="1">
    <citation type="submission" date="2023-03" db="EMBL/GenBank/DDBJ databases">
        <authorList>
            <person name="Shen W."/>
            <person name="Cai J."/>
        </authorList>
    </citation>
    <scope>NUCLEOTIDE SEQUENCE</scope>
    <source>
        <strain evidence="5">P33-2</strain>
        <strain evidence="6 8">Y2</strain>
    </source>
</reference>
<dbReference type="SUPFAM" id="SSF46785">
    <property type="entry name" value="Winged helix' DNA-binding domain"/>
    <property type="match status" value="1"/>
</dbReference>
<evidence type="ECO:0000256" key="1">
    <source>
        <dbReference type="ARBA" id="ARBA00011046"/>
    </source>
</evidence>
<evidence type="ECO:0000313" key="6">
    <source>
        <dbReference type="EMBL" id="MDT2516320.1"/>
    </source>
</evidence>
<accession>A0AAW8RN36</accession>
<organism evidence="5 7">
    <name type="scientific">Enterococcus avium</name>
    <name type="common">Streptococcus avium</name>
    <dbReference type="NCBI Taxonomy" id="33945"/>
    <lineage>
        <taxon>Bacteria</taxon>
        <taxon>Bacillati</taxon>
        <taxon>Bacillota</taxon>
        <taxon>Bacilli</taxon>
        <taxon>Lactobacillales</taxon>
        <taxon>Enterococcaceae</taxon>
        <taxon>Enterococcus</taxon>
    </lineage>
</organism>
<keyword evidence="2" id="KW-0805">Transcription regulation</keyword>